<feature type="compositionally biased region" description="Low complexity" evidence="1">
    <location>
        <begin position="537"/>
        <end position="560"/>
    </location>
</feature>
<keyword evidence="2" id="KW-0812">Transmembrane</keyword>
<feature type="compositionally biased region" description="Basic and acidic residues" evidence="1">
    <location>
        <begin position="353"/>
        <end position="363"/>
    </location>
</feature>
<evidence type="ECO:0000256" key="2">
    <source>
        <dbReference type="SAM" id="Phobius"/>
    </source>
</evidence>
<feature type="transmembrane region" description="Helical" evidence="2">
    <location>
        <begin position="246"/>
        <end position="268"/>
    </location>
</feature>
<gene>
    <name evidence="3" type="ORF">BDV98DRAFT_656555</name>
</gene>
<feature type="compositionally biased region" description="Pro residues" evidence="1">
    <location>
        <begin position="603"/>
        <end position="616"/>
    </location>
</feature>
<keyword evidence="2" id="KW-0472">Membrane</keyword>
<dbReference type="Proteomes" id="UP000305067">
    <property type="component" value="Unassembled WGS sequence"/>
</dbReference>
<evidence type="ECO:0000313" key="3">
    <source>
        <dbReference type="EMBL" id="TFL00942.1"/>
    </source>
</evidence>
<organism evidence="3 4">
    <name type="scientific">Pterulicium gracile</name>
    <dbReference type="NCBI Taxonomy" id="1884261"/>
    <lineage>
        <taxon>Eukaryota</taxon>
        <taxon>Fungi</taxon>
        <taxon>Dikarya</taxon>
        <taxon>Basidiomycota</taxon>
        <taxon>Agaricomycotina</taxon>
        <taxon>Agaricomycetes</taxon>
        <taxon>Agaricomycetidae</taxon>
        <taxon>Agaricales</taxon>
        <taxon>Pleurotineae</taxon>
        <taxon>Pterulaceae</taxon>
        <taxon>Pterulicium</taxon>
    </lineage>
</organism>
<name>A0A5C3QGT0_9AGAR</name>
<proteinExistence type="predicted"/>
<sequence length="643" mass="67867">MKLSGSRPPPKLVVALITECLTPRFPCGNIKVSPGIDGSPVLDELGPETVTVTDQQIRFAGSARSVLGRPRTNTYIGQGIRKRLTDTFLPTSTRLQRGSTKHMSPTTFPILSRAFPNLIFQLTGDFTACETAEVRWQLPAGTSSAESSSPIDVSLISTTPFATGDGTLTTTKLLVSEIPAVLLGFNWPMVNVSPGTYSLMAIVDPGTRAQQTFNSGVFNVVEGQDTSCVPTAPTGVQGGSGLSSGIIALICIAVGIVVLSVPGIYYLLKRRVRQRRMEIMRELSDTRMYPVDAKPPASVYGGGSSPGSSPTTNQHHSPEVSPNTWRESSTFAPTPISPPPRRTSLPFSLLSPIRRDPNAKDDALPAVPESPDGGSGTSRENAASKATNTNSKSEPDAESSLVVPTHFNPVRRSKSSKRPVPLFTPTPTTDSPSSSSSASAQPTDTSSDEDASGAPLSRTTTNTTFTSLLSRSVPSIFRKSIPHQPAVYSAAKPESVFGVYVGDAKEGFDGRSAKSRPNSYYPTPARSPSPRFPSGVSAAASSHWAPPSAWSSSNSPNTPTMAHSPSARSFRSAGKQAARSSTLSVSHSLRDNGAGLGQGSRAPLPPIPPLPRPLPQPGMYRTSAPSTHSPVESSQPQESEKKG</sequence>
<dbReference type="AlphaFoldDB" id="A0A5C3QGT0"/>
<feature type="compositionally biased region" description="Polar residues" evidence="1">
    <location>
        <begin position="377"/>
        <end position="392"/>
    </location>
</feature>
<feature type="compositionally biased region" description="Low complexity" evidence="1">
    <location>
        <begin position="425"/>
        <end position="445"/>
    </location>
</feature>
<accession>A0A5C3QGT0</accession>
<feature type="region of interest" description="Disordered" evidence="1">
    <location>
        <begin position="290"/>
        <end position="474"/>
    </location>
</feature>
<feature type="compositionally biased region" description="Low complexity" evidence="1">
    <location>
        <begin position="456"/>
        <end position="472"/>
    </location>
</feature>
<reference evidence="3 4" key="1">
    <citation type="journal article" date="2019" name="Nat. Ecol. Evol.">
        <title>Megaphylogeny resolves global patterns of mushroom evolution.</title>
        <authorList>
            <person name="Varga T."/>
            <person name="Krizsan K."/>
            <person name="Foldi C."/>
            <person name="Dima B."/>
            <person name="Sanchez-Garcia M."/>
            <person name="Sanchez-Ramirez S."/>
            <person name="Szollosi G.J."/>
            <person name="Szarkandi J.G."/>
            <person name="Papp V."/>
            <person name="Albert L."/>
            <person name="Andreopoulos W."/>
            <person name="Angelini C."/>
            <person name="Antonin V."/>
            <person name="Barry K.W."/>
            <person name="Bougher N.L."/>
            <person name="Buchanan P."/>
            <person name="Buyck B."/>
            <person name="Bense V."/>
            <person name="Catcheside P."/>
            <person name="Chovatia M."/>
            <person name="Cooper J."/>
            <person name="Damon W."/>
            <person name="Desjardin D."/>
            <person name="Finy P."/>
            <person name="Geml J."/>
            <person name="Haridas S."/>
            <person name="Hughes K."/>
            <person name="Justo A."/>
            <person name="Karasinski D."/>
            <person name="Kautmanova I."/>
            <person name="Kiss B."/>
            <person name="Kocsube S."/>
            <person name="Kotiranta H."/>
            <person name="LaButti K.M."/>
            <person name="Lechner B.E."/>
            <person name="Liimatainen K."/>
            <person name="Lipzen A."/>
            <person name="Lukacs Z."/>
            <person name="Mihaltcheva S."/>
            <person name="Morgado L.N."/>
            <person name="Niskanen T."/>
            <person name="Noordeloos M.E."/>
            <person name="Ohm R.A."/>
            <person name="Ortiz-Santana B."/>
            <person name="Ovrebo C."/>
            <person name="Racz N."/>
            <person name="Riley R."/>
            <person name="Savchenko A."/>
            <person name="Shiryaev A."/>
            <person name="Soop K."/>
            <person name="Spirin V."/>
            <person name="Szebenyi C."/>
            <person name="Tomsovsky M."/>
            <person name="Tulloss R.E."/>
            <person name="Uehling J."/>
            <person name="Grigoriev I.V."/>
            <person name="Vagvolgyi C."/>
            <person name="Papp T."/>
            <person name="Martin F.M."/>
            <person name="Miettinen O."/>
            <person name="Hibbett D.S."/>
            <person name="Nagy L.G."/>
        </authorList>
    </citation>
    <scope>NUCLEOTIDE SEQUENCE [LARGE SCALE GENOMIC DNA]</scope>
    <source>
        <strain evidence="3 4">CBS 309.79</strain>
    </source>
</reference>
<feature type="compositionally biased region" description="Polar residues" evidence="1">
    <location>
        <begin position="578"/>
        <end position="587"/>
    </location>
</feature>
<keyword evidence="2" id="KW-1133">Transmembrane helix</keyword>
<feature type="compositionally biased region" description="Polar residues" evidence="1">
    <location>
        <begin position="311"/>
        <end position="332"/>
    </location>
</feature>
<evidence type="ECO:0000256" key="1">
    <source>
        <dbReference type="SAM" id="MobiDB-lite"/>
    </source>
</evidence>
<keyword evidence="4" id="KW-1185">Reference proteome</keyword>
<dbReference type="EMBL" id="ML178827">
    <property type="protein sequence ID" value="TFL00942.1"/>
    <property type="molecule type" value="Genomic_DNA"/>
</dbReference>
<protein>
    <submittedName>
        <fullName evidence="3">Uncharacterized protein</fullName>
    </submittedName>
</protein>
<evidence type="ECO:0000313" key="4">
    <source>
        <dbReference type="Proteomes" id="UP000305067"/>
    </source>
</evidence>
<feature type="region of interest" description="Disordered" evidence="1">
    <location>
        <begin position="506"/>
        <end position="643"/>
    </location>
</feature>